<gene>
    <name evidence="4" type="ORF">LPB04_10005</name>
</gene>
<keyword evidence="3" id="KW-0812">Transmembrane</keyword>
<proteinExistence type="predicted"/>
<name>A0A7L9U927_9BURK</name>
<feature type="coiled-coil region" evidence="1">
    <location>
        <begin position="116"/>
        <end position="175"/>
    </location>
</feature>
<dbReference type="Proteomes" id="UP000593875">
    <property type="component" value="Chromosome"/>
</dbReference>
<feature type="region of interest" description="Disordered" evidence="2">
    <location>
        <begin position="1"/>
        <end position="88"/>
    </location>
</feature>
<accession>A0A7L9U927</accession>
<sequence length="238" mass="25233">MDRSDAVPDKPLPVAVPVAAPAPATRSEPAAPASSAPAPAAAQSATPAPAPMPTPAPVAAGPGVPPPPAATPSPQPPRAVPAGGAAPPRREPVRLRWWLLALAALWAIWLIAKPSNRRIEAQMDKAIALAAECKAREAQSELIALRGTRATAEQLQKVQAALNEASAACTRKRQRDKAWRETKPAIESALSASSFERARARLRAFTRRWGEDDETRALKEQIDARAPEHRRADEVEGG</sequence>
<dbReference type="EMBL" id="CP062941">
    <property type="protein sequence ID" value="QOL51551.1"/>
    <property type="molecule type" value="Genomic_DNA"/>
</dbReference>
<keyword evidence="3" id="KW-1133">Transmembrane helix</keyword>
<evidence type="ECO:0000256" key="2">
    <source>
        <dbReference type="SAM" id="MobiDB-lite"/>
    </source>
</evidence>
<evidence type="ECO:0000256" key="1">
    <source>
        <dbReference type="SAM" id="Coils"/>
    </source>
</evidence>
<dbReference type="KEGG" id="mlir:LPB04_10005"/>
<keyword evidence="3" id="KW-0472">Membrane</keyword>
<feature type="compositionally biased region" description="Pro residues" evidence="2">
    <location>
        <begin position="63"/>
        <end position="79"/>
    </location>
</feature>
<feature type="transmembrane region" description="Helical" evidence="3">
    <location>
        <begin position="95"/>
        <end position="112"/>
    </location>
</feature>
<evidence type="ECO:0000313" key="4">
    <source>
        <dbReference type="EMBL" id="QOL51551.1"/>
    </source>
</evidence>
<evidence type="ECO:0000256" key="3">
    <source>
        <dbReference type="SAM" id="Phobius"/>
    </source>
</evidence>
<feature type="region of interest" description="Disordered" evidence="2">
    <location>
        <begin position="218"/>
        <end position="238"/>
    </location>
</feature>
<keyword evidence="1" id="KW-0175">Coiled coil</keyword>
<dbReference type="AlphaFoldDB" id="A0A7L9U927"/>
<dbReference type="RefSeq" id="WP_193688525.1">
    <property type="nucleotide sequence ID" value="NZ_CP062941.1"/>
</dbReference>
<feature type="compositionally biased region" description="Low complexity" evidence="2">
    <location>
        <begin position="12"/>
        <end position="47"/>
    </location>
</feature>
<organism evidence="4 5">
    <name type="scientific">Massilia litorea</name>
    <dbReference type="NCBI Taxonomy" id="2769491"/>
    <lineage>
        <taxon>Bacteria</taxon>
        <taxon>Pseudomonadati</taxon>
        <taxon>Pseudomonadota</taxon>
        <taxon>Betaproteobacteria</taxon>
        <taxon>Burkholderiales</taxon>
        <taxon>Oxalobacteraceae</taxon>
        <taxon>Telluria group</taxon>
        <taxon>Massilia</taxon>
    </lineage>
</organism>
<keyword evidence="5" id="KW-1185">Reference proteome</keyword>
<reference evidence="4 5" key="1">
    <citation type="submission" date="2020-10" db="EMBL/GenBank/DDBJ databases">
        <title>Genome sequencing of Massilia sp. LPB0304.</title>
        <authorList>
            <person name="Kim J."/>
        </authorList>
    </citation>
    <scope>NUCLEOTIDE SEQUENCE [LARGE SCALE GENOMIC DNA]</scope>
    <source>
        <strain evidence="4 5">LPB0304</strain>
    </source>
</reference>
<evidence type="ECO:0000313" key="5">
    <source>
        <dbReference type="Proteomes" id="UP000593875"/>
    </source>
</evidence>
<protein>
    <submittedName>
        <fullName evidence="4">Uncharacterized protein</fullName>
    </submittedName>
</protein>